<keyword evidence="2" id="KW-0732">Signal</keyword>
<evidence type="ECO:0000256" key="1">
    <source>
        <dbReference type="SAM" id="MobiDB-lite"/>
    </source>
</evidence>
<feature type="compositionally biased region" description="Polar residues" evidence="1">
    <location>
        <begin position="68"/>
        <end position="85"/>
    </location>
</feature>
<dbReference type="EMBL" id="JACOFZ010000009">
    <property type="protein sequence ID" value="MBC3883036.1"/>
    <property type="molecule type" value="Genomic_DNA"/>
</dbReference>
<proteinExistence type="predicted"/>
<organism evidence="3 4">
    <name type="scientific">Undibacterium nitidum</name>
    <dbReference type="NCBI Taxonomy" id="2762298"/>
    <lineage>
        <taxon>Bacteria</taxon>
        <taxon>Pseudomonadati</taxon>
        <taxon>Pseudomonadota</taxon>
        <taxon>Betaproteobacteria</taxon>
        <taxon>Burkholderiales</taxon>
        <taxon>Oxalobacteraceae</taxon>
        <taxon>Undibacterium</taxon>
    </lineage>
</organism>
<sequence>MNMKRISLGLALSAMFGTACAQELFVVSQTQSNKEAQCQENCSQEGQAQAPLQIDRSGMDKASVHLQIMQQTSPRFTESSGSPKKSSADEKKSNNTKTQENN</sequence>
<keyword evidence="4" id="KW-1185">Reference proteome</keyword>
<evidence type="ECO:0000256" key="2">
    <source>
        <dbReference type="SAM" id="SignalP"/>
    </source>
</evidence>
<accession>A0A923KU89</accession>
<comment type="caution">
    <text evidence="3">The sequence shown here is derived from an EMBL/GenBank/DDBJ whole genome shotgun (WGS) entry which is preliminary data.</text>
</comment>
<name>A0A923KU89_9BURK</name>
<gene>
    <name evidence="3" type="ORF">H8K36_16705</name>
</gene>
<dbReference type="RefSeq" id="WP_186917653.1">
    <property type="nucleotide sequence ID" value="NZ_JACOFZ010000009.1"/>
</dbReference>
<feature type="signal peptide" evidence="2">
    <location>
        <begin position="1"/>
        <end position="21"/>
    </location>
</feature>
<reference evidence="3" key="1">
    <citation type="submission" date="2020-08" db="EMBL/GenBank/DDBJ databases">
        <title>Novel species isolated from subtropical streams in China.</title>
        <authorList>
            <person name="Lu H."/>
        </authorList>
    </citation>
    <scope>NUCLEOTIDE SEQUENCE</scope>
    <source>
        <strain evidence="3">LX22W</strain>
    </source>
</reference>
<dbReference type="AlphaFoldDB" id="A0A923KU89"/>
<feature type="chain" id="PRO_5037943572" description="Lipoprotein" evidence="2">
    <location>
        <begin position="22"/>
        <end position="102"/>
    </location>
</feature>
<evidence type="ECO:0000313" key="4">
    <source>
        <dbReference type="Proteomes" id="UP000627446"/>
    </source>
</evidence>
<evidence type="ECO:0000313" key="3">
    <source>
        <dbReference type="EMBL" id="MBC3883036.1"/>
    </source>
</evidence>
<dbReference type="Proteomes" id="UP000627446">
    <property type="component" value="Unassembled WGS sequence"/>
</dbReference>
<dbReference type="PROSITE" id="PS51257">
    <property type="entry name" value="PROKAR_LIPOPROTEIN"/>
    <property type="match status" value="1"/>
</dbReference>
<evidence type="ECO:0008006" key="5">
    <source>
        <dbReference type="Google" id="ProtNLM"/>
    </source>
</evidence>
<feature type="region of interest" description="Disordered" evidence="1">
    <location>
        <begin position="66"/>
        <end position="102"/>
    </location>
</feature>
<protein>
    <recommendedName>
        <fullName evidence="5">Lipoprotein</fullName>
    </recommendedName>
</protein>